<keyword evidence="4" id="KW-1185">Reference proteome</keyword>
<dbReference type="eggNOG" id="ENOG502RSYW">
    <property type="taxonomic scope" value="Eukaryota"/>
</dbReference>
<accession>L1LCZ3</accession>
<reference evidence="3 4" key="1">
    <citation type="journal article" date="2012" name="BMC Genomics">
        <title>Comparative genomic analysis and phylogenetic position of Theileria equi.</title>
        <authorList>
            <person name="Kappmeyer L.S."/>
            <person name="Thiagarajan M."/>
            <person name="Herndon D.R."/>
            <person name="Ramsay J.D."/>
            <person name="Caler E."/>
            <person name="Djikeng A."/>
            <person name="Gillespie J.J."/>
            <person name="Lau A.O."/>
            <person name="Roalson E.H."/>
            <person name="Silva J.C."/>
            <person name="Silva M.G."/>
            <person name="Suarez C.E."/>
            <person name="Ueti M.W."/>
            <person name="Nene V.M."/>
            <person name="Mealey R.H."/>
            <person name="Knowles D.P."/>
            <person name="Brayton K.A."/>
        </authorList>
    </citation>
    <scope>NUCLEOTIDE SEQUENCE [LARGE SCALE GENOMIC DNA]</scope>
    <source>
        <strain evidence="3 4">WA</strain>
    </source>
</reference>
<dbReference type="InterPro" id="IPR007480">
    <property type="entry name" value="DUF529"/>
</dbReference>
<dbReference type="VEuPathDB" id="PiroplasmaDB:BEWA_053420"/>
<feature type="domain" description="Serine aminopeptidase S33" evidence="2">
    <location>
        <begin position="501"/>
        <end position="750"/>
    </location>
</feature>
<dbReference type="KEGG" id="beq:BEWA_053420"/>
<dbReference type="SUPFAM" id="SSF53474">
    <property type="entry name" value="alpha/beta-Hydrolases"/>
    <property type="match status" value="1"/>
</dbReference>
<comment type="caution">
    <text evidence="3">The sequence shown here is derived from an EMBL/GenBank/DDBJ whole genome shotgun (WGS) entry which is preliminary data.</text>
</comment>
<dbReference type="STRING" id="1537102.L1LCZ3"/>
<name>L1LCZ3_THEEQ</name>
<dbReference type="InterPro" id="IPR029058">
    <property type="entry name" value="AB_hydrolase_fold"/>
</dbReference>
<dbReference type="PANTHER" id="PTHR11614">
    <property type="entry name" value="PHOSPHOLIPASE-RELATED"/>
    <property type="match status" value="1"/>
</dbReference>
<dbReference type="Gene3D" id="3.40.50.1820">
    <property type="entry name" value="alpha/beta hydrolase"/>
    <property type="match status" value="1"/>
</dbReference>
<gene>
    <name evidence="3" type="ORF">BEWA_053420</name>
</gene>
<dbReference type="AlphaFoldDB" id="L1LCZ3"/>
<feature type="signal peptide" evidence="1">
    <location>
        <begin position="1"/>
        <end position="19"/>
    </location>
</feature>
<sequence>MRCTLFLYILLLFARHSPARQWEPGEETEDVILDVTTPDSSSIDAVVRSPYGITTYLYAVKPGHRVSAVKHGEDNLWTRTDDCSFEHAVATLYEKGTPSFILVCFKGRYAEKRWSYYGKNDNEWKKTTEEEFYKSFNRRVITSITLDSVSLRINGSNDPKRFYANTSPRFPFLAYIPNVGYRIHEVIYTKYPGSAGGNSGDVSSVVWKANSEDERCLHAYFYPKSGPKLGHLLIQDSNGTSKLFYKRREHEWILSSEDEYRRCLVHAGFNASEFDDSVTADIRNVDSNLFYIKNFTIAGHMAYLFAPFVGFKLKYITDDGVTIWNATNDLEHCTHVNLIYQAELLLSCYILVNDPKNGRKVLYFVKKDKEWKEVHKDEYYDYLVDRNENIHTHKGDGKVIMSSFKNRQGIKIVTYASRVENAKGDIILSHGIRSHFKSEFCASSTDWNYRHFGSPVSPGLSAYFVDDQRHADILVSSYKHLFENVRWEGMNVFEVTPRYDYRHSFVEALNRMGYNVYGLDLQSHGLSESQTEKRCYVSDFKDYVYDVLQFVSIVKRGKFSDSSEKWDEDILYNSVPTDRKVLLLGNSMGGNLIIQAVQEFHRNAEKGAKLIDGLIVTSGMFNLDHYFRGYNKTMVYHILGALAWKSPEKDNNYEDFLNYGEFFELFIRHKDPFFQTKRLVFKTTFSLLSACDDVKKSENMVSYPRDLPTLLFHTVDDTVCSIKGSRDVLESLDGDANAKLVELSGSLHYITAAQPLFLIKPHIKEWLEQYT</sequence>
<dbReference type="RefSeq" id="XP_004832739.1">
    <property type="nucleotide sequence ID" value="XM_004832682.1"/>
</dbReference>
<dbReference type="InterPro" id="IPR051044">
    <property type="entry name" value="MAG_DAG_Lipase"/>
</dbReference>
<organism evidence="3 4">
    <name type="scientific">Theileria equi strain WA</name>
    <dbReference type="NCBI Taxonomy" id="1537102"/>
    <lineage>
        <taxon>Eukaryota</taxon>
        <taxon>Sar</taxon>
        <taxon>Alveolata</taxon>
        <taxon>Apicomplexa</taxon>
        <taxon>Aconoidasida</taxon>
        <taxon>Piroplasmida</taxon>
        <taxon>Theileriidae</taxon>
        <taxon>Theileria</taxon>
    </lineage>
</organism>
<protein>
    <recommendedName>
        <fullName evidence="2">Serine aminopeptidase S33 domain-containing protein</fullName>
    </recommendedName>
</protein>
<dbReference type="Pfam" id="PF04385">
    <property type="entry name" value="FAINT"/>
    <property type="match status" value="1"/>
</dbReference>
<dbReference type="EMBL" id="ACOU01000003">
    <property type="protein sequence ID" value="EKX73287.1"/>
    <property type="molecule type" value="Genomic_DNA"/>
</dbReference>
<dbReference type="Pfam" id="PF12146">
    <property type="entry name" value="Hydrolase_4"/>
    <property type="match status" value="1"/>
</dbReference>
<dbReference type="GeneID" id="15802894"/>
<proteinExistence type="predicted"/>
<evidence type="ECO:0000259" key="2">
    <source>
        <dbReference type="Pfam" id="PF12146"/>
    </source>
</evidence>
<dbReference type="OrthoDB" id="2498029at2759"/>
<dbReference type="Proteomes" id="UP000031512">
    <property type="component" value="Unassembled WGS sequence"/>
</dbReference>
<feature type="chain" id="PRO_5003953102" description="Serine aminopeptidase S33 domain-containing protein" evidence="1">
    <location>
        <begin position="20"/>
        <end position="771"/>
    </location>
</feature>
<evidence type="ECO:0000313" key="4">
    <source>
        <dbReference type="Proteomes" id="UP000031512"/>
    </source>
</evidence>
<dbReference type="InterPro" id="IPR022742">
    <property type="entry name" value="Hydrolase_4"/>
</dbReference>
<keyword evidence="1" id="KW-0732">Signal</keyword>
<evidence type="ECO:0000313" key="3">
    <source>
        <dbReference type="EMBL" id="EKX73287.1"/>
    </source>
</evidence>
<evidence type="ECO:0000256" key="1">
    <source>
        <dbReference type="SAM" id="SignalP"/>
    </source>
</evidence>